<dbReference type="Pfam" id="PF04480">
    <property type="entry name" value="DUF559"/>
    <property type="match status" value="1"/>
</dbReference>
<organism evidence="2">
    <name type="scientific">uncultured Dysgonomonas sp</name>
    <dbReference type="NCBI Taxonomy" id="206096"/>
    <lineage>
        <taxon>Bacteria</taxon>
        <taxon>Pseudomonadati</taxon>
        <taxon>Bacteroidota</taxon>
        <taxon>Bacteroidia</taxon>
        <taxon>Bacteroidales</taxon>
        <taxon>Dysgonomonadaceae</taxon>
        <taxon>Dysgonomonas</taxon>
        <taxon>environmental samples</taxon>
    </lineage>
</organism>
<feature type="domain" description="DUF559" evidence="1">
    <location>
        <begin position="103"/>
        <end position="151"/>
    </location>
</feature>
<dbReference type="InterPro" id="IPR007569">
    <property type="entry name" value="DUF559"/>
</dbReference>
<evidence type="ECO:0000313" key="2">
    <source>
        <dbReference type="EMBL" id="SBV96247.1"/>
    </source>
</evidence>
<evidence type="ECO:0000259" key="1">
    <source>
        <dbReference type="Pfam" id="PF04480"/>
    </source>
</evidence>
<protein>
    <recommendedName>
        <fullName evidence="1">DUF559 domain-containing protein</fullName>
    </recommendedName>
</protein>
<gene>
    <name evidence="2" type="ORF">KL86DYS2_11059</name>
</gene>
<proteinExistence type="predicted"/>
<dbReference type="EMBL" id="FLUL01000001">
    <property type="protein sequence ID" value="SBV96247.1"/>
    <property type="molecule type" value="Genomic_DNA"/>
</dbReference>
<name>A0A212J9W6_9BACT</name>
<dbReference type="Gene3D" id="3.40.960.10">
    <property type="entry name" value="VSR Endonuclease"/>
    <property type="match status" value="1"/>
</dbReference>
<sequence length="248" mass="29293">MLNMDIKTLINRLRVRIEDDYSEYSETYSENIFEIIDNYINNDKYSDLEKAFYLILNQYPNDTKNYFVKPNEMVLIPDVYDMGSPGIEYEVDFAIYGGVLNNPIKIAIECDGIRSHRQKHSNKDRKKDVNFQAAGWIVIRFGSNEIHEELAKYENQENYTSDFLQYIENVINETSQIITWRSYAKADFRSRLTGYKWGYILCPLCGKSQMGELNHIKHACRHCGEKFKREVFSSENVKYEHNGILYFD</sequence>
<accession>A0A212J9W6</accession>
<dbReference type="AlphaFoldDB" id="A0A212J9W6"/>
<reference evidence="2" key="1">
    <citation type="submission" date="2016-04" db="EMBL/GenBank/DDBJ databases">
        <authorList>
            <person name="Evans L.H."/>
            <person name="Alamgir A."/>
            <person name="Owens N."/>
            <person name="Weber N.D."/>
            <person name="Virtaneva K."/>
            <person name="Barbian K."/>
            <person name="Babar A."/>
            <person name="Rosenke K."/>
        </authorList>
    </citation>
    <scope>NUCLEOTIDE SEQUENCE</scope>
    <source>
        <strain evidence="2">86-2</strain>
    </source>
</reference>